<dbReference type="AlphaFoldDB" id="A0AAX3X4B8"/>
<accession>A0AAX3X4B8</accession>
<evidence type="ECO:0008006" key="4">
    <source>
        <dbReference type="Google" id="ProtNLM"/>
    </source>
</evidence>
<dbReference type="EMBL" id="CP126101">
    <property type="protein sequence ID" value="WHY53666.1"/>
    <property type="molecule type" value="Genomic_DNA"/>
</dbReference>
<sequence length="45" mass="5711">MTKEKQKYEFEQEEIAMEFNLEELEEVKEEKEQKKEQQFNKKEKK</sequence>
<name>A0AAX3X4B8_9BACI</name>
<evidence type="ECO:0000313" key="3">
    <source>
        <dbReference type="Proteomes" id="UP001178322"/>
    </source>
</evidence>
<reference evidence="2" key="1">
    <citation type="submission" date="2023-05" db="EMBL/GenBank/DDBJ databases">
        <title>Comparative genomics of Bacillaceae isolates and their secondary metabolite potential.</title>
        <authorList>
            <person name="Song L."/>
            <person name="Nielsen L.J."/>
            <person name="Mohite O."/>
            <person name="Xu X."/>
            <person name="Weber T."/>
            <person name="Kovacs A.T."/>
        </authorList>
    </citation>
    <scope>NUCLEOTIDE SEQUENCE</scope>
    <source>
        <strain evidence="2">LY1</strain>
    </source>
</reference>
<feature type="region of interest" description="Disordered" evidence="1">
    <location>
        <begin position="26"/>
        <end position="45"/>
    </location>
</feature>
<organism evidence="2 3">
    <name type="scientific">Lysinibacillus pakistanensis</name>
    <dbReference type="NCBI Taxonomy" id="759811"/>
    <lineage>
        <taxon>Bacteria</taxon>
        <taxon>Bacillati</taxon>
        <taxon>Bacillota</taxon>
        <taxon>Bacilli</taxon>
        <taxon>Bacillales</taxon>
        <taxon>Bacillaceae</taxon>
        <taxon>Lysinibacillus</taxon>
    </lineage>
</organism>
<evidence type="ECO:0000256" key="1">
    <source>
        <dbReference type="SAM" id="MobiDB-lite"/>
    </source>
</evidence>
<evidence type="ECO:0000313" key="2">
    <source>
        <dbReference type="EMBL" id="WHY53666.1"/>
    </source>
</evidence>
<dbReference type="RefSeq" id="WP_283872098.1">
    <property type="nucleotide sequence ID" value="NZ_CP126101.1"/>
</dbReference>
<feature type="compositionally biased region" description="Basic and acidic residues" evidence="1">
    <location>
        <begin position="28"/>
        <end position="45"/>
    </location>
</feature>
<protein>
    <recommendedName>
        <fullName evidence="4">YfhD family protein</fullName>
    </recommendedName>
</protein>
<gene>
    <name evidence="2" type="ORF">QNH24_10655</name>
</gene>
<proteinExistence type="predicted"/>
<dbReference type="Proteomes" id="UP001178322">
    <property type="component" value="Chromosome"/>
</dbReference>